<feature type="domain" description="TadE-like" evidence="2">
    <location>
        <begin position="12"/>
        <end position="50"/>
    </location>
</feature>
<dbReference type="Proteomes" id="UP001055125">
    <property type="component" value="Unassembled WGS sequence"/>
</dbReference>
<keyword evidence="1" id="KW-0812">Transmembrane</keyword>
<comment type="caution">
    <text evidence="3">The sequence shown here is derived from an EMBL/GenBank/DDBJ whole genome shotgun (WGS) entry which is preliminary data.</text>
</comment>
<evidence type="ECO:0000259" key="2">
    <source>
        <dbReference type="Pfam" id="PF07811"/>
    </source>
</evidence>
<evidence type="ECO:0000313" key="4">
    <source>
        <dbReference type="Proteomes" id="UP001055125"/>
    </source>
</evidence>
<dbReference type="RefSeq" id="WP_238242362.1">
    <property type="nucleotide sequence ID" value="NZ_BPQP01000005.1"/>
</dbReference>
<keyword evidence="1" id="KW-1133">Transmembrane helix</keyword>
<reference evidence="3" key="1">
    <citation type="journal article" date="2021" name="Front. Microbiol.">
        <title>Comprehensive Comparative Genomics and Phenotyping of Methylobacterium Species.</title>
        <authorList>
            <person name="Alessa O."/>
            <person name="Ogura Y."/>
            <person name="Fujitani Y."/>
            <person name="Takami H."/>
            <person name="Hayashi T."/>
            <person name="Sahin N."/>
            <person name="Tani A."/>
        </authorList>
    </citation>
    <scope>NUCLEOTIDE SEQUENCE</scope>
    <source>
        <strain evidence="3">DSM 19015</strain>
    </source>
</reference>
<proteinExistence type="predicted"/>
<sequence>MLHKRFTHDKDGATAVEFALITPVLVVLAFAAIEFGLIFYCHTTAGHAAWDTTRQLATNRIKPGEVEAKAREQLPAWMRASATITQTSTSPDPYANRYTVTVAFPATAASATGVVSWAYGNLTLTSKITMQQEPTS</sequence>
<feature type="transmembrane region" description="Helical" evidence="1">
    <location>
        <begin position="20"/>
        <end position="40"/>
    </location>
</feature>
<organism evidence="3 4">
    <name type="scientific">Methylobacterium iners</name>
    <dbReference type="NCBI Taxonomy" id="418707"/>
    <lineage>
        <taxon>Bacteria</taxon>
        <taxon>Pseudomonadati</taxon>
        <taxon>Pseudomonadota</taxon>
        <taxon>Alphaproteobacteria</taxon>
        <taxon>Hyphomicrobiales</taxon>
        <taxon>Methylobacteriaceae</taxon>
        <taxon>Methylobacterium</taxon>
    </lineage>
</organism>
<dbReference type="EMBL" id="BPQP01000005">
    <property type="protein sequence ID" value="GJD93154.1"/>
    <property type="molecule type" value="Genomic_DNA"/>
</dbReference>
<reference evidence="3" key="2">
    <citation type="submission" date="2021-08" db="EMBL/GenBank/DDBJ databases">
        <authorList>
            <person name="Tani A."/>
            <person name="Ola A."/>
            <person name="Ogura Y."/>
            <person name="Katsura K."/>
            <person name="Hayashi T."/>
        </authorList>
    </citation>
    <scope>NUCLEOTIDE SEQUENCE</scope>
    <source>
        <strain evidence="3">DSM 19015</strain>
    </source>
</reference>
<evidence type="ECO:0000256" key="1">
    <source>
        <dbReference type="SAM" id="Phobius"/>
    </source>
</evidence>
<gene>
    <name evidence="3" type="ORF">OCOJLMKI_0344</name>
</gene>
<dbReference type="InterPro" id="IPR012495">
    <property type="entry name" value="TadE-like_dom"/>
</dbReference>
<name>A0ABQ4RSH9_9HYPH</name>
<keyword evidence="4" id="KW-1185">Reference proteome</keyword>
<keyword evidence="1" id="KW-0472">Membrane</keyword>
<accession>A0ABQ4RSH9</accession>
<dbReference type="Pfam" id="PF07811">
    <property type="entry name" value="TadE"/>
    <property type="match status" value="1"/>
</dbReference>
<evidence type="ECO:0000313" key="3">
    <source>
        <dbReference type="EMBL" id="GJD93154.1"/>
    </source>
</evidence>
<protein>
    <recommendedName>
        <fullName evidence="2">TadE-like domain-containing protein</fullName>
    </recommendedName>
</protein>